<accession>A0ABC9DE26</accession>
<feature type="domain" description="Cathepsin propeptide inhibitor" evidence="2">
    <location>
        <begin position="118"/>
        <end position="176"/>
    </location>
</feature>
<dbReference type="Proteomes" id="UP001497457">
    <property type="component" value="Chromosome 33rd"/>
</dbReference>
<gene>
    <name evidence="3" type="ORF">URODEC1_LOCUS84234</name>
</gene>
<feature type="domain" description="Cathepsin propeptide inhibitor" evidence="2">
    <location>
        <begin position="36"/>
        <end position="94"/>
    </location>
</feature>
<dbReference type="AlphaFoldDB" id="A0ABC9DE26"/>
<evidence type="ECO:0000313" key="3">
    <source>
        <dbReference type="EMBL" id="CAL5037002.1"/>
    </source>
</evidence>
<organism evidence="3 4">
    <name type="scientific">Urochloa decumbens</name>
    <dbReference type="NCBI Taxonomy" id="240449"/>
    <lineage>
        <taxon>Eukaryota</taxon>
        <taxon>Viridiplantae</taxon>
        <taxon>Streptophyta</taxon>
        <taxon>Embryophyta</taxon>
        <taxon>Tracheophyta</taxon>
        <taxon>Spermatophyta</taxon>
        <taxon>Magnoliopsida</taxon>
        <taxon>Liliopsida</taxon>
        <taxon>Poales</taxon>
        <taxon>Poaceae</taxon>
        <taxon>PACMAD clade</taxon>
        <taxon>Panicoideae</taxon>
        <taxon>Panicodae</taxon>
        <taxon>Paniceae</taxon>
        <taxon>Melinidinae</taxon>
        <taxon>Urochloa</taxon>
    </lineage>
</organism>
<dbReference type="InterPro" id="IPR038765">
    <property type="entry name" value="Papain-like_cys_pep_sf"/>
</dbReference>
<feature type="chain" id="PRO_5044820663" description="Cathepsin propeptide inhibitor domain-containing protein" evidence="1">
    <location>
        <begin position="21"/>
        <end position="255"/>
    </location>
</feature>
<dbReference type="SMART" id="SM00848">
    <property type="entry name" value="Inhibitor_I29"/>
    <property type="match status" value="2"/>
</dbReference>
<reference evidence="3 4" key="2">
    <citation type="submission" date="2024-10" db="EMBL/GenBank/DDBJ databases">
        <authorList>
            <person name="Ryan C."/>
        </authorList>
    </citation>
    <scope>NUCLEOTIDE SEQUENCE [LARGE SCALE GENOMIC DNA]</scope>
</reference>
<dbReference type="Gene3D" id="1.10.287.2250">
    <property type="match status" value="2"/>
</dbReference>
<keyword evidence="4" id="KW-1185">Reference proteome</keyword>
<evidence type="ECO:0000256" key="1">
    <source>
        <dbReference type="SAM" id="SignalP"/>
    </source>
</evidence>
<dbReference type="EMBL" id="OZ075143">
    <property type="protein sequence ID" value="CAL5037002.1"/>
    <property type="molecule type" value="Genomic_DNA"/>
</dbReference>
<dbReference type="SUPFAM" id="SSF54001">
    <property type="entry name" value="Cysteine proteinases"/>
    <property type="match status" value="2"/>
</dbReference>
<reference evidence="4" key="1">
    <citation type="submission" date="2024-06" db="EMBL/GenBank/DDBJ databases">
        <authorList>
            <person name="Ryan C."/>
        </authorList>
    </citation>
    <scope>NUCLEOTIDE SEQUENCE [LARGE SCALE GENOMIC DNA]</scope>
</reference>
<sequence length="255" mass="28830">MRGFTVLLAALLLLLEPLEAADMSTISYEEETRRMFVEWKAKYGKTYKDVGEEECRYAVFKDSRRRLADHPNAADAGVSSYAPNQFGDLTHEEARAYCYGRGFRIGEKSYEEETLLMFVEWKAKYGKTYKDVGEEECRYALFKGNRRVIVQLNAAADAGETSYGLNQFGDLTKEEVRACCYGRGVLNNLESEGKLSARCQVAAAALDPPYSVDSRKKGAEAKVQLSRSQVCRCIATELKQSLEVAPFLEMKHMWI</sequence>
<protein>
    <recommendedName>
        <fullName evidence="2">Cathepsin propeptide inhibitor domain-containing protein</fullName>
    </recommendedName>
</protein>
<keyword evidence="1" id="KW-0732">Signal</keyword>
<dbReference type="Pfam" id="PF08246">
    <property type="entry name" value="Inhibitor_I29"/>
    <property type="match status" value="2"/>
</dbReference>
<proteinExistence type="predicted"/>
<name>A0ABC9DE26_9POAL</name>
<feature type="signal peptide" evidence="1">
    <location>
        <begin position="1"/>
        <end position="20"/>
    </location>
</feature>
<evidence type="ECO:0000313" key="4">
    <source>
        <dbReference type="Proteomes" id="UP001497457"/>
    </source>
</evidence>
<evidence type="ECO:0000259" key="2">
    <source>
        <dbReference type="SMART" id="SM00848"/>
    </source>
</evidence>
<dbReference type="InterPro" id="IPR013201">
    <property type="entry name" value="Prot_inhib_I29"/>
</dbReference>